<keyword evidence="15" id="KW-0675">Receptor</keyword>
<keyword evidence="14" id="KW-1015">Disulfide bond</keyword>
<keyword evidence="8" id="KW-0732">Signal</keyword>
<evidence type="ECO:0000256" key="15">
    <source>
        <dbReference type="ARBA" id="ARBA00023170"/>
    </source>
</evidence>
<sequence length="424" mass="48137">MEKYPRRLVSLVIWFTSPWWYNSWKWILTGKIPVELGQLSNLRKLNLSTNQLNGEIPAELGQLDNLTRLALQNNKLSGKIPMELGGLINLEHLNLQFNQLIGEIPKEIGQLSNLKQLILTDNQLGGKIPKELGHLDNLIELLLTYNMLNENIPPELGQLQNLDRLSISNNQLEGNIPCEFDKLTNLVGLFLNENKLSGEIPPTLIELPKLEYLYLINNQFSFEDLINSFDTIQSLGIEFGYTPQDSIGTSYTATLTYGDDYKIFFGIDDTVTTNVYTWYKDGAPLGVINGQNFLKLTSLQSLDEGVYTCEVTNPHVPELTLYSRPVTIRLVSTCRERDSLALVALYQNTEGLNWDSTWNLLEPLDFWFGVELNLNGCVDKLRLSRQNIKGKLPAEIGNLLSLKNINMTDNLLVGIFPYEFCNNY</sequence>
<dbReference type="Pfam" id="PF00560">
    <property type="entry name" value="LRR_1"/>
    <property type="match status" value="1"/>
</dbReference>
<dbReference type="SUPFAM" id="SSF48726">
    <property type="entry name" value="Immunoglobulin"/>
    <property type="match status" value="1"/>
</dbReference>
<keyword evidence="10" id="KW-0547">Nucleotide-binding</keyword>
<keyword evidence="5" id="KW-0433">Leucine-rich repeat</keyword>
<dbReference type="EC" id="2.7.11.1" evidence="2"/>
<name>A0A9D7XSQ1_9BACT</name>
<keyword evidence="3" id="KW-1003">Cell membrane</keyword>
<evidence type="ECO:0000256" key="7">
    <source>
        <dbReference type="ARBA" id="ARBA00022692"/>
    </source>
</evidence>
<feature type="domain" description="Ig-like" evidence="19">
    <location>
        <begin position="243"/>
        <end position="327"/>
    </location>
</feature>
<dbReference type="Pfam" id="PF13895">
    <property type="entry name" value="Ig_2"/>
    <property type="match status" value="1"/>
</dbReference>
<keyword evidence="9" id="KW-0677">Repeat</keyword>
<evidence type="ECO:0000256" key="2">
    <source>
        <dbReference type="ARBA" id="ARBA00012513"/>
    </source>
</evidence>
<comment type="catalytic activity">
    <reaction evidence="18">
        <text>L-seryl-[protein] + ATP = O-phospho-L-seryl-[protein] + ADP + H(+)</text>
        <dbReference type="Rhea" id="RHEA:17989"/>
        <dbReference type="Rhea" id="RHEA-COMP:9863"/>
        <dbReference type="Rhea" id="RHEA-COMP:11604"/>
        <dbReference type="ChEBI" id="CHEBI:15378"/>
        <dbReference type="ChEBI" id="CHEBI:29999"/>
        <dbReference type="ChEBI" id="CHEBI:30616"/>
        <dbReference type="ChEBI" id="CHEBI:83421"/>
        <dbReference type="ChEBI" id="CHEBI:456216"/>
        <dbReference type="EC" id="2.7.11.1"/>
    </reaction>
</comment>
<evidence type="ECO:0000256" key="16">
    <source>
        <dbReference type="ARBA" id="ARBA00023180"/>
    </source>
</evidence>
<dbReference type="InterPro" id="IPR055414">
    <property type="entry name" value="LRR_R13L4/SHOC2-like"/>
</dbReference>
<evidence type="ECO:0000313" key="20">
    <source>
        <dbReference type="EMBL" id="MBK9982768.1"/>
    </source>
</evidence>
<dbReference type="Proteomes" id="UP000808337">
    <property type="component" value="Unassembled WGS sequence"/>
</dbReference>
<dbReference type="GO" id="GO:0005524">
    <property type="term" value="F:ATP binding"/>
    <property type="evidence" value="ECO:0007669"/>
    <property type="project" value="UniProtKB-KW"/>
</dbReference>
<dbReference type="InterPro" id="IPR003591">
    <property type="entry name" value="Leu-rich_rpt_typical-subtyp"/>
</dbReference>
<dbReference type="Gene3D" id="3.80.10.10">
    <property type="entry name" value="Ribonuclease Inhibitor"/>
    <property type="match status" value="3"/>
</dbReference>
<keyword evidence="6" id="KW-0808">Transferase</keyword>
<dbReference type="PANTHER" id="PTHR46662">
    <property type="entry name" value="DI-GLUCOSE BINDING PROTEIN WITH LEUCINE-RICH REPEAT DOMAIN-CONTAINING PROTEIN"/>
    <property type="match status" value="1"/>
</dbReference>
<dbReference type="SMART" id="SM00369">
    <property type="entry name" value="LRR_TYP"/>
    <property type="match status" value="4"/>
</dbReference>
<keyword evidence="13" id="KW-0472">Membrane</keyword>
<proteinExistence type="predicted"/>
<evidence type="ECO:0000256" key="17">
    <source>
        <dbReference type="ARBA" id="ARBA00047899"/>
    </source>
</evidence>
<dbReference type="InterPro" id="IPR032675">
    <property type="entry name" value="LRR_dom_sf"/>
</dbReference>
<dbReference type="EMBL" id="JADKGY010000006">
    <property type="protein sequence ID" value="MBK9982768.1"/>
    <property type="molecule type" value="Genomic_DNA"/>
</dbReference>
<dbReference type="InterPro" id="IPR013783">
    <property type="entry name" value="Ig-like_fold"/>
</dbReference>
<keyword evidence="7" id="KW-0812">Transmembrane</keyword>
<dbReference type="InterPro" id="IPR036179">
    <property type="entry name" value="Ig-like_dom_sf"/>
</dbReference>
<keyword evidence="4" id="KW-0597">Phosphoprotein</keyword>
<dbReference type="AlphaFoldDB" id="A0A9D7XSQ1"/>
<reference evidence="20 21" key="1">
    <citation type="submission" date="2020-10" db="EMBL/GenBank/DDBJ databases">
        <title>Connecting structure to function with the recovery of over 1000 high-quality activated sludge metagenome-assembled genomes encoding full-length rRNA genes using long-read sequencing.</title>
        <authorList>
            <person name="Singleton C.M."/>
            <person name="Petriglieri F."/>
            <person name="Kristensen J.M."/>
            <person name="Kirkegaard R.H."/>
            <person name="Michaelsen T.Y."/>
            <person name="Andersen M.H."/>
            <person name="Karst S.M."/>
            <person name="Dueholm M.S."/>
            <person name="Nielsen P.H."/>
            <person name="Albertsen M."/>
        </authorList>
    </citation>
    <scope>NUCLEOTIDE SEQUENCE [LARGE SCALE GENOMIC DNA]</scope>
    <source>
        <strain evidence="20">Ribe_18-Q3-R11-54_MAXAC.273</strain>
    </source>
</reference>
<evidence type="ECO:0000256" key="3">
    <source>
        <dbReference type="ARBA" id="ARBA00022475"/>
    </source>
</evidence>
<comment type="caution">
    <text evidence="20">The sequence shown here is derived from an EMBL/GenBank/DDBJ whole genome shotgun (WGS) entry which is preliminary data.</text>
</comment>
<keyword evidence="16" id="KW-0325">Glycoprotein</keyword>
<dbReference type="FunFam" id="3.80.10.10:FF:000041">
    <property type="entry name" value="LRR receptor-like serine/threonine-protein kinase ERECTA"/>
    <property type="match status" value="1"/>
</dbReference>
<dbReference type="InterPro" id="IPR001611">
    <property type="entry name" value="Leu-rich_rpt"/>
</dbReference>
<evidence type="ECO:0000256" key="6">
    <source>
        <dbReference type="ARBA" id="ARBA00022679"/>
    </source>
</evidence>
<accession>A0A9D7XSQ1</accession>
<comment type="subcellular location">
    <subcellularLocation>
        <location evidence="1">Cell membrane</location>
        <topology evidence="1">Single-pass type I membrane protein</topology>
    </subcellularLocation>
</comment>
<dbReference type="SUPFAM" id="SSF52058">
    <property type="entry name" value="L domain-like"/>
    <property type="match status" value="2"/>
</dbReference>
<evidence type="ECO:0000313" key="21">
    <source>
        <dbReference type="Proteomes" id="UP000808337"/>
    </source>
</evidence>
<evidence type="ECO:0000256" key="12">
    <source>
        <dbReference type="ARBA" id="ARBA00022989"/>
    </source>
</evidence>
<dbReference type="Gene3D" id="2.60.40.10">
    <property type="entry name" value="Immunoglobulins"/>
    <property type="match status" value="1"/>
</dbReference>
<evidence type="ECO:0000256" key="18">
    <source>
        <dbReference type="ARBA" id="ARBA00048679"/>
    </source>
</evidence>
<comment type="catalytic activity">
    <reaction evidence="17">
        <text>L-threonyl-[protein] + ATP = O-phospho-L-threonyl-[protein] + ADP + H(+)</text>
        <dbReference type="Rhea" id="RHEA:46608"/>
        <dbReference type="Rhea" id="RHEA-COMP:11060"/>
        <dbReference type="Rhea" id="RHEA-COMP:11605"/>
        <dbReference type="ChEBI" id="CHEBI:15378"/>
        <dbReference type="ChEBI" id="CHEBI:30013"/>
        <dbReference type="ChEBI" id="CHEBI:30616"/>
        <dbReference type="ChEBI" id="CHEBI:61977"/>
        <dbReference type="ChEBI" id="CHEBI:456216"/>
        <dbReference type="EC" id="2.7.11.1"/>
    </reaction>
</comment>
<dbReference type="GO" id="GO:0005886">
    <property type="term" value="C:plasma membrane"/>
    <property type="evidence" value="ECO:0007669"/>
    <property type="project" value="UniProtKB-SubCell"/>
</dbReference>
<dbReference type="Pfam" id="PF23598">
    <property type="entry name" value="LRR_14"/>
    <property type="match status" value="1"/>
</dbReference>
<evidence type="ECO:0000259" key="19">
    <source>
        <dbReference type="PROSITE" id="PS50835"/>
    </source>
</evidence>
<evidence type="ECO:0000256" key="8">
    <source>
        <dbReference type="ARBA" id="ARBA00022729"/>
    </source>
</evidence>
<organism evidence="20 21">
    <name type="scientific">Candidatus Opimibacter skivensis</name>
    <dbReference type="NCBI Taxonomy" id="2982028"/>
    <lineage>
        <taxon>Bacteria</taxon>
        <taxon>Pseudomonadati</taxon>
        <taxon>Bacteroidota</taxon>
        <taxon>Saprospiria</taxon>
        <taxon>Saprospirales</taxon>
        <taxon>Saprospiraceae</taxon>
        <taxon>Candidatus Opimibacter</taxon>
    </lineage>
</organism>
<protein>
    <recommendedName>
        <fullName evidence="2">non-specific serine/threonine protein kinase</fullName>
        <ecNumber evidence="2">2.7.11.1</ecNumber>
    </recommendedName>
</protein>
<keyword evidence="12" id="KW-1133">Transmembrane helix</keyword>
<evidence type="ECO:0000256" key="10">
    <source>
        <dbReference type="ARBA" id="ARBA00022741"/>
    </source>
</evidence>
<keyword evidence="11" id="KW-0067">ATP-binding</keyword>
<dbReference type="InterPro" id="IPR007110">
    <property type="entry name" value="Ig-like_dom"/>
</dbReference>
<dbReference type="GO" id="GO:0004674">
    <property type="term" value="F:protein serine/threonine kinase activity"/>
    <property type="evidence" value="ECO:0007669"/>
    <property type="project" value="UniProtKB-EC"/>
</dbReference>
<evidence type="ECO:0000256" key="1">
    <source>
        <dbReference type="ARBA" id="ARBA00004251"/>
    </source>
</evidence>
<dbReference type="CDD" id="cd00096">
    <property type="entry name" value="Ig"/>
    <property type="match status" value="1"/>
</dbReference>
<evidence type="ECO:0000256" key="4">
    <source>
        <dbReference type="ARBA" id="ARBA00022553"/>
    </source>
</evidence>
<evidence type="ECO:0000256" key="13">
    <source>
        <dbReference type="ARBA" id="ARBA00023136"/>
    </source>
</evidence>
<dbReference type="PROSITE" id="PS50835">
    <property type="entry name" value="IG_LIKE"/>
    <property type="match status" value="1"/>
</dbReference>
<dbReference type="PANTHER" id="PTHR46662:SF104">
    <property type="entry name" value="GPI-ANCHORED ADHESIN-LIKE PROTEIN PGA55-RELATED"/>
    <property type="match status" value="1"/>
</dbReference>
<evidence type="ECO:0000256" key="11">
    <source>
        <dbReference type="ARBA" id="ARBA00022840"/>
    </source>
</evidence>
<evidence type="ECO:0000256" key="9">
    <source>
        <dbReference type="ARBA" id="ARBA00022737"/>
    </source>
</evidence>
<evidence type="ECO:0000256" key="5">
    <source>
        <dbReference type="ARBA" id="ARBA00022614"/>
    </source>
</evidence>
<gene>
    <name evidence="20" type="ORF">IPP15_10150</name>
</gene>
<dbReference type="FunFam" id="3.80.10.10:FF:000416">
    <property type="entry name" value="Probable leucine-rich repeat receptor-like protein kinase At5g63930"/>
    <property type="match status" value="1"/>
</dbReference>
<evidence type="ECO:0000256" key="14">
    <source>
        <dbReference type="ARBA" id="ARBA00023157"/>
    </source>
</evidence>